<dbReference type="InterPro" id="IPR002433">
    <property type="entry name" value="Orn_de-COase"/>
</dbReference>
<name>A0ABQ2ZFB7_9ACTN</name>
<reference evidence="5" key="1">
    <citation type="journal article" date="2019" name="Int. J. Syst. Evol. Microbiol.">
        <title>The Global Catalogue of Microorganisms (GCM) 10K type strain sequencing project: providing services to taxonomists for standard genome sequencing and annotation.</title>
        <authorList>
            <consortium name="The Broad Institute Genomics Platform"/>
            <consortium name="The Broad Institute Genome Sequencing Center for Infectious Disease"/>
            <person name="Wu L."/>
            <person name="Ma J."/>
        </authorList>
    </citation>
    <scope>NUCLEOTIDE SEQUENCE [LARGE SCALE GENOMIC DNA]</scope>
    <source>
        <strain evidence="5">JCM 4594</strain>
    </source>
</reference>
<sequence length="414" mass="42739">MTDRQFLTELAARYGTPLYAYDLAAVRHAATALRDDLPTGSRVYYSLKANPHPRVIEALRTEGCEAEVSSVGELEAARAAGHAADRVLYTGPGKSVAALRAALGAGVRTFSVESVTDRARLDAVAGDMGVVCACLVRLNGPAGSVGGSLRMTGGASPFGADVADTAALRSLLTPRDHTEPVGLHTYFATNVADEDGLLAEFDQAVRTSAAVCRDTGFVPRVLDLGGGFAAPQAVPGEPIRHPRLSAAVGSAVAAHFPGDEARGMRLAFESGRYLVAGAGTLVTEVLDVKEARGRTFVVLDAGVHTLGGMSGLGRLRAPDARPYRLGRAADDSPAAEPSPVSLVGPLCTPLDVLNRSADLGDARAGDLLAVPNVGAYGLTASLVGFLSHPLPVEVVHDGGTVTSVRRLGLGETHL</sequence>
<dbReference type="GeneID" id="96288355"/>
<accession>A0ABQ2ZFB7</accession>
<dbReference type="Gene3D" id="2.40.37.10">
    <property type="entry name" value="Lyase, Ornithine Decarboxylase, Chain A, domain 1"/>
    <property type="match status" value="1"/>
</dbReference>
<comment type="caution">
    <text evidence="4">The sequence shown here is derived from an EMBL/GenBank/DDBJ whole genome shotgun (WGS) entry which is preliminary data.</text>
</comment>
<dbReference type="InterPro" id="IPR022644">
    <property type="entry name" value="De-COase2_N"/>
</dbReference>
<evidence type="ECO:0000256" key="2">
    <source>
        <dbReference type="ARBA" id="ARBA00022898"/>
    </source>
</evidence>
<comment type="cofactor">
    <cofactor evidence="1">
        <name>pyridoxal 5'-phosphate</name>
        <dbReference type="ChEBI" id="CHEBI:597326"/>
    </cofactor>
</comment>
<gene>
    <name evidence="4" type="primary">lysA</name>
    <name evidence="4" type="ORF">GCM10010326_03190</name>
</gene>
<proteinExistence type="predicted"/>
<dbReference type="RefSeq" id="WP_161244764.1">
    <property type="nucleotide sequence ID" value="NZ_BMUU01000001.1"/>
</dbReference>
<feature type="domain" description="Orn/DAP/Arg decarboxylase 2 N-terminal" evidence="3">
    <location>
        <begin position="24"/>
        <end position="276"/>
    </location>
</feature>
<dbReference type="SUPFAM" id="SSF50621">
    <property type="entry name" value="Alanine racemase C-terminal domain-like"/>
    <property type="match status" value="1"/>
</dbReference>
<dbReference type="PANTHER" id="PTHR43727:SF2">
    <property type="entry name" value="GROUP IV DECARBOXYLASE"/>
    <property type="match status" value="1"/>
</dbReference>
<dbReference type="PRINTS" id="PR01182">
    <property type="entry name" value="ORNDCRBXLASE"/>
</dbReference>
<dbReference type="PRINTS" id="PR01179">
    <property type="entry name" value="ODADCRBXLASE"/>
</dbReference>
<evidence type="ECO:0000313" key="5">
    <source>
        <dbReference type="Proteomes" id="UP000600946"/>
    </source>
</evidence>
<dbReference type="InterPro" id="IPR009006">
    <property type="entry name" value="Ala_racemase/Decarboxylase_C"/>
</dbReference>
<dbReference type="SUPFAM" id="SSF51419">
    <property type="entry name" value="PLP-binding barrel"/>
    <property type="match status" value="1"/>
</dbReference>
<keyword evidence="2" id="KW-0663">Pyridoxal phosphate</keyword>
<evidence type="ECO:0000313" key="4">
    <source>
        <dbReference type="EMBL" id="GGY14997.1"/>
    </source>
</evidence>
<dbReference type="InterPro" id="IPR029066">
    <property type="entry name" value="PLP-binding_barrel"/>
</dbReference>
<dbReference type="PANTHER" id="PTHR43727">
    <property type="entry name" value="DIAMINOPIMELATE DECARBOXYLASE"/>
    <property type="match status" value="1"/>
</dbReference>
<dbReference type="Proteomes" id="UP000600946">
    <property type="component" value="Unassembled WGS sequence"/>
</dbReference>
<dbReference type="EMBL" id="BMUU01000001">
    <property type="protein sequence ID" value="GGY14997.1"/>
    <property type="molecule type" value="Genomic_DNA"/>
</dbReference>
<dbReference type="Gene3D" id="3.20.20.10">
    <property type="entry name" value="Alanine racemase"/>
    <property type="match status" value="1"/>
</dbReference>
<organism evidence="4 5">
    <name type="scientific">Streptomyces xanthochromogenes</name>
    <dbReference type="NCBI Taxonomy" id="67384"/>
    <lineage>
        <taxon>Bacteria</taxon>
        <taxon>Bacillati</taxon>
        <taxon>Actinomycetota</taxon>
        <taxon>Actinomycetes</taxon>
        <taxon>Kitasatosporales</taxon>
        <taxon>Streptomycetaceae</taxon>
        <taxon>Streptomyces</taxon>
    </lineage>
</organism>
<evidence type="ECO:0000256" key="1">
    <source>
        <dbReference type="ARBA" id="ARBA00001933"/>
    </source>
</evidence>
<dbReference type="InterPro" id="IPR000183">
    <property type="entry name" value="Orn/DAP/Arg_de-COase"/>
</dbReference>
<protein>
    <submittedName>
        <fullName evidence="4">Diaminopimelate decarboxylase</fullName>
    </submittedName>
</protein>
<evidence type="ECO:0000259" key="3">
    <source>
        <dbReference type="Pfam" id="PF02784"/>
    </source>
</evidence>
<dbReference type="Pfam" id="PF02784">
    <property type="entry name" value="Orn_Arg_deC_N"/>
    <property type="match status" value="1"/>
</dbReference>
<keyword evidence="5" id="KW-1185">Reference proteome</keyword>